<comment type="caution">
    <text evidence="3">The sequence shown here is derived from an EMBL/GenBank/DDBJ whole genome shotgun (WGS) entry which is preliminary data.</text>
</comment>
<evidence type="ECO:0000313" key="3">
    <source>
        <dbReference type="EMBL" id="GFA26358.1"/>
    </source>
</evidence>
<feature type="compositionally biased region" description="Polar residues" evidence="1">
    <location>
        <begin position="16"/>
        <end position="28"/>
    </location>
</feature>
<feature type="region of interest" description="Disordered" evidence="1">
    <location>
        <begin position="12"/>
        <end position="34"/>
    </location>
</feature>
<feature type="domain" description="DUF4371" evidence="2">
    <location>
        <begin position="83"/>
        <end position="225"/>
    </location>
</feature>
<protein>
    <recommendedName>
        <fullName evidence="2">DUF4371 domain-containing protein</fullName>
    </recommendedName>
</protein>
<name>A0A699JD33_TANCI</name>
<sequence length="349" mass="40168">MDSFFPAQLKAKLEEGSSSQRNDTGPETQESENDFGMDIFSQQYHLLMYIIDYYSEQVNRPPLHAPVLCLRFYLSFGIKINEDHPMRFANNDEFVEMIEMVTKGDENFVKDVLNKAPSIQNDLINSCSVETTKAIVNDICGAPNGYFAVLVDEYEDDVGDEHIVVCLRYVDKKGDVVEKFLGISRVTDHKKGVSLKDAISSMLLKNSLSLSNVRGQSYNGVRKMYYDVSDMLHLSDQLDKYIQDVKKDTRFKGLKEIKELSKKFVEVKKHEVFNLVYLLIKLVLILPVATASVQRGFWRMAFVEKELKSNTADQLLNDRMVTYVERDVFIIVSNEDIINNFESKKTRRE</sequence>
<proteinExistence type="predicted"/>
<dbReference type="InterPro" id="IPR055298">
    <property type="entry name" value="AtLOH3-like"/>
</dbReference>
<dbReference type="PANTHER" id="PTHR11697:SF230">
    <property type="entry name" value="ZINC FINGER, MYM DOMAIN CONTAINING 1"/>
    <property type="match status" value="1"/>
</dbReference>
<dbReference type="PANTHER" id="PTHR11697">
    <property type="entry name" value="GENERAL TRANSCRIPTION FACTOR 2-RELATED ZINC FINGER PROTEIN"/>
    <property type="match status" value="1"/>
</dbReference>
<organism evidence="3">
    <name type="scientific">Tanacetum cinerariifolium</name>
    <name type="common">Dalmatian daisy</name>
    <name type="synonym">Chrysanthemum cinerariifolium</name>
    <dbReference type="NCBI Taxonomy" id="118510"/>
    <lineage>
        <taxon>Eukaryota</taxon>
        <taxon>Viridiplantae</taxon>
        <taxon>Streptophyta</taxon>
        <taxon>Embryophyta</taxon>
        <taxon>Tracheophyta</taxon>
        <taxon>Spermatophyta</taxon>
        <taxon>Magnoliopsida</taxon>
        <taxon>eudicotyledons</taxon>
        <taxon>Gunneridae</taxon>
        <taxon>Pentapetalae</taxon>
        <taxon>asterids</taxon>
        <taxon>campanulids</taxon>
        <taxon>Asterales</taxon>
        <taxon>Asteraceae</taxon>
        <taxon>Asteroideae</taxon>
        <taxon>Anthemideae</taxon>
        <taxon>Anthemidinae</taxon>
        <taxon>Tanacetum</taxon>
    </lineage>
</organism>
<dbReference type="Pfam" id="PF14291">
    <property type="entry name" value="DUF4371"/>
    <property type="match status" value="1"/>
</dbReference>
<evidence type="ECO:0000256" key="1">
    <source>
        <dbReference type="SAM" id="MobiDB-lite"/>
    </source>
</evidence>
<dbReference type="EMBL" id="BKCJ010394771">
    <property type="protein sequence ID" value="GFA26358.1"/>
    <property type="molecule type" value="Genomic_DNA"/>
</dbReference>
<gene>
    <name evidence="3" type="ORF">Tci_598330</name>
</gene>
<accession>A0A699JD33</accession>
<reference evidence="3" key="1">
    <citation type="journal article" date="2019" name="Sci. Rep.">
        <title>Draft genome of Tanacetum cinerariifolium, the natural source of mosquito coil.</title>
        <authorList>
            <person name="Yamashiro T."/>
            <person name="Shiraishi A."/>
            <person name="Satake H."/>
            <person name="Nakayama K."/>
        </authorList>
    </citation>
    <scope>NUCLEOTIDE SEQUENCE</scope>
</reference>
<dbReference type="AlphaFoldDB" id="A0A699JD33"/>
<evidence type="ECO:0000259" key="2">
    <source>
        <dbReference type="Pfam" id="PF14291"/>
    </source>
</evidence>
<dbReference type="InterPro" id="IPR025398">
    <property type="entry name" value="DUF4371"/>
</dbReference>